<name>A0ABP5MHZ5_9MICO</name>
<keyword evidence="1" id="KW-1133">Transmembrane helix</keyword>
<keyword evidence="3" id="KW-1185">Reference proteome</keyword>
<gene>
    <name evidence="2" type="ORF">GCM10009846_10070</name>
</gene>
<dbReference type="EMBL" id="BAAAQT010000005">
    <property type="protein sequence ID" value="GAA2172376.1"/>
    <property type="molecule type" value="Genomic_DNA"/>
</dbReference>
<keyword evidence="1" id="KW-0812">Transmembrane</keyword>
<feature type="transmembrane region" description="Helical" evidence="1">
    <location>
        <begin position="31"/>
        <end position="48"/>
    </location>
</feature>
<feature type="transmembrane region" description="Helical" evidence="1">
    <location>
        <begin position="7"/>
        <end position="25"/>
    </location>
</feature>
<evidence type="ECO:0000256" key="1">
    <source>
        <dbReference type="SAM" id="Phobius"/>
    </source>
</evidence>
<evidence type="ECO:0000313" key="3">
    <source>
        <dbReference type="Proteomes" id="UP001501599"/>
    </source>
</evidence>
<dbReference type="Proteomes" id="UP001501599">
    <property type="component" value="Unassembled WGS sequence"/>
</dbReference>
<dbReference type="RefSeq" id="WP_344341095.1">
    <property type="nucleotide sequence ID" value="NZ_BAAAQT010000005.1"/>
</dbReference>
<comment type="caution">
    <text evidence="2">The sequence shown here is derived from an EMBL/GenBank/DDBJ whole genome shotgun (WGS) entry which is preliminary data.</text>
</comment>
<accession>A0ABP5MHZ5</accession>
<sequence length="70" mass="7779">MAFWRGYWTIGGALVVALALVLPLVLPEAPWWTGLLVGALMLAVAFPPTRTARRRWLEDPGGRHDPDEAR</sequence>
<evidence type="ECO:0000313" key="2">
    <source>
        <dbReference type="EMBL" id="GAA2172376.1"/>
    </source>
</evidence>
<protein>
    <submittedName>
        <fullName evidence="2">Uncharacterized protein</fullName>
    </submittedName>
</protein>
<proteinExistence type="predicted"/>
<reference evidence="3" key="1">
    <citation type="journal article" date="2019" name="Int. J. Syst. Evol. Microbiol.">
        <title>The Global Catalogue of Microorganisms (GCM) 10K type strain sequencing project: providing services to taxonomists for standard genome sequencing and annotation.</title>
        <authorList>
            <consortium name="The Broad Institute Genomics Platform"/>
            <consortium name="The Broad Institute Genome Sequencing Center for Infectious Disease"/>
            <person name="Wu L."/>
            <person name="Ma J."/>
        </authorList>
    </citation>
    <scope>NUCLEOTIDE SEQUENCE [LARGE SCALE GENOMIC DNA]</scope>
    <source>
        <strain evidence="3">JCM 16026</strain>
    </source>
</reference>
<organism evidence="2 3">
    <name type="scientific">Agrococcus versicolor</name>
    <dbReference type="NCBI Taxonomy" id="501482"/>
    <lineage>
        <taxon>Bacteria</taxon>
        <taxon>Bacillati</taxon>
        <taxon>Actinomycetota</taxon>
        <taxon>Actinomycetes</taxon>
        <taxon>Micrococcales</taxon>
        <taxon>Microbacteriaceae</taxon>
        <taxon>Agrococcus</taxon>
    </lineage>
</organism>
<keyword evidence="1" id="KW-0472">Membrane</keyword>